<name>A0A8K0KPK5_LADFU</name>
<reference evidence="4" key="2">
    <citation type="submission" date="2017-10" db="EMBL/GenBank/DDBJ databases">
        <title>Ladona fulva Genome sequencing and assembly.</title>
        <authorList>
            <person name="Murali S."/>
            <person name="Richards S."/>
            <person name="Bandaranaike D."/>
            <person name="Bellair M."/>
            <person name="Blankenburg K."/>
            <person name="Chao H."/>
            <person name="Dinh H."/>
            <person name="Doddapaneni H."/>
            <person name="Dugan-Rocha S."/>
            <person name="Elkadiri S."/>
            <person name="Gnanaolivu R."/>
            <person name="Hernandez B."/>
            <person name="Skinner E."/>
            <person name="Javaid M."/>
            <person name="Lee S."/>
            <person name="Li M."/>
            <person name="Ming W."/>
            <person name="Munidasa M."/>
            <person name="Muniz J."/>
            <person name="Nguyen L."/>
            <person name="Hughes D."/>
            <person name="Osuji N."/>
            <person name="Pu L.-L."/>
            <person name="Puazo M."/>
            <person name="Qu C."/>
            <person name="Quiroz J."/>
            <person name="Raj R."/>
            <person name="Weissenberger G."/>
            <person name="Xin Y."/>
            <person name="Zou X."/>
            <person name="Han Y."/>
            <person name="Worley K."/>
            <person name="Muzny D."/>
            <person name="Gibbs R."/>
        </authorList>
    </citation>
    <scope>NUCLEOTIDE SEQUENCE</scope>
    <source>
        <strain evidence="4">Sampled in the wild</strain>
    </source>
</reference>
<dbReference type="OrthoDB" id="8193319at2759"/>
<evidence type="ECO:0000256" key="2">
    <source>
        <dbReference type="ARBA" id="ARBA00022723"/>
    </source>
</evidence>
<accession>A0A8K0KPK5</accession>
<comment type="caution">
    <text evidence="4">The sequence shown here is derived from an EMBL/GenBank/DDBJ whole genome shotgun (WGS) entry which is preliminary data.</text>
</comment>
<keyword evidence="5" id="KW-1185">Reference proteome</keyword>
<comment type="cofactor">
    <cofactor evidence="1">
        <name>a divalent metal cation</name>
        <dbReference type="ChEBI" id="CHEBI:60240"/>
    </cofactor>
</comment>
<dbReference type="InterPro" id="IPR027806">
    <property type="entry name" value="HARBI1_dom"/>
</dbReference>
<feature type="domain" description="DDE Tnp4" evidence="3">
    <location>
        <begin position="37"/>
        <end position="83"/>
    </location>
</feature>
<evidence type="ECO:0000313" key="5">
    <source>
        <dbReference type="Proteomes" id="UP000792457"/>
    </source>
</evidence>
<dbReference type="AlphaFoldDB" id="A0A8K0KPK5"/>
<evidence type="ECO:0000313" key="4">
    <source>
        <dbReference type="EMBL" id="KAG8239124.1"/>
    </source>
</evidence>
<keyword evidence="2" id="KW-0479">Metal-binding</keyword>
<dbReference type="Proteomes" id="UP000792457">
    <property type="component" value="Unassembled WGS sequence"/>
</dbReference>
<sequence>MVSAEIFVEARRAYPKLEFGWGLPGGLLPNRQAEVLYVFVADDAFPPCILKPHPNRDLTEEKRNFNYRLSRARRIVENAFGILIAPIVPRIFGTMLIHHVVMYSNNVEEENEYLRFIGTRGIPESSVTSLKRMGLTDIRLSSRGESTKDEAMQIRILHRFLIHAEDFGP</sequence>
<dbReference type="GO" id="GO:0046872">
    <property type="term" value="F:metal ion binding"/>
    <property type="evidence" value="ECO:0007669"/>
    <property type="project" value="UniProtKB-KW"/>
</dbReference>
<reference evidence="4" key="1">
    <citation type="submission" date="2013-04" db="EMBL/GenBank/DDBJ databases">
        <authorList>
            <person name="Qu J."/>
            <person name="Murali S.C."/>
            <person name="Bandaranaike D."/>
            <person name="Bellair M."/>
            <person name="Blankenburg K."/>
            <person name="Chao H."/>
            <person name="Dinh H."/>
            <person name="Doddapaneni H."/>
            <person name="Downs B."/>
            <person name="Dugan-Rocha S."/>
            <person name="Elkadiri S."/>
            <person name="Gnanaolivu R.D."/>
            <person name="Hernandez B."/>
            <person name="Javaid M."/>
            <person name="Jayaseelan J.C."/>
            <person name="Lee S."/>
            <person name="Li M."/>
            <person name="Ming W."/>
            <person name="Munidasa M."/>
            <person name="Muniz J."/>
            <person name="Nguyen L."/>
            <person name="Ongeri F."/>
            <person name="Osuji N."/>
            <person name="Pu L.-L."/>
            <person name="Puazo M."/>
            <person name="Qu C."/>
            <person name="Quiroz J."/>
            <person name="Raj R."/>
            <person name="Weissenberger G."/>
            <person name="Xin Y."/>
            <person name="Zou X."/>
            <person name="Han Y."/>
            <person name="Richards S."/>
            <person name="Worley K."/>
            <person name="Muzny D."/>
            <person name="Gibbs R."/>
        </authorList>
    </citation>
    <scope>NUCLEOTIDE SEQUENCE</scope>
    <source>
        <strain evidence="4">Sampled in the wild</strain>
    </source>
</reference>
<gene>
    <name evidence="4" type="ORF">J437_LFUL018788</name>
</gene>
<evidence type="ECO:0000256" key="1">
    <source>
        <dbReference type="ARBA" id="ARBA00001968"/>
    </source>
</evidence>
<dbReference type="Pfam" id="PF13359">
    <property type="entry name" value="DDE_Tnp_4"/>
    <property type="match status" value="1"/>
</dbReference>
<proteinExistence type="predicted"/>
<protein>
    <recommendedName>
        <fullName evidence="3">DDE Tnp4 domain-containing protein</fullName>
    </recommendedName>
</protein>
<dbReference type="EMBL" id="KZ309517">
    <property type="protein sequence ID" value="KAG8239124.1"/>
    <property type="molecule type" value="Genomic_DNA"/>
</dbReference>
<organism evidence="4 5">
    <name type="scientific">Ladona fulva</name>
    <name type="common">Scarce chaser dragonfly</name>
    <name type="synonym">Libellula fulva</name>
    <dbReference type="NCBI Taxonomy" id="123851"/>
    <lineage>
        <taxon>Eukaryota</taxon>
        <taxon>Metazoa</taxon>
        <taxon>Ecdysozoa</taxon>
        <taxon>Arthropoda</taxon>
        <taxon>Hexapoda</taxon>
        <taxon>Insecta</taxon>
        <taxon>Pterygota</taxon>
        <taxon>Palaeoptera</taxon>
        <taxon>Odonata</taxon>
        <taxon>Epiprocta</taxon>
        <taxon>Anisoptera</taxon>
        <taxon>Libelluloidea</taxon>
        <taxon>Libellulidae</taxon>
        <taxon>Ladona</taxon>
    </lineage>
</organism>
<evidence type="ECO:0000259" key="3">
    <source>
        <dbReference type="Pfam" id="PF13359"/>
    </source>
</evidence>